<organism evidence="5 6">
    <name type="scientific">Hypsibius exemplaris</name>
    <name type="common">Freshwater tardigrade</name>
    <dbReference type="NCBI Taxonomy" id="2072580"/>
    <lineage>
        <taxon>Eukaryota</taxon>
        <taxon>Metazoa</taxon>
        <taxon>Ecdysozoa</taxon>
        <taxon>Tardigrada</taxon>
        <taxon>Eutardigrada</taxon>
        <taxon>Parachela</taxon>
        <taxon>Hypsibioidea</taxon>
        <taxon>Hypsibiidae</taxon>
        <taxon>Hypsibius</taxon>
    </lineage>
</organism>
<dbReference type="PANTHER" id="PTHR10938">
    <property type="entry name" value="TRANSLATION INITIATION FACTOR IF-3"/>
    <property type="match status" value="1"/>
</dbReference>
<evidence type="ECO:0008006" key="7">
    <source>
        <dbReference type="Google" id="ProtNLM"/>
    </source>
</evidence>
<keyword evidence="3" id="KW-0648">Protein biosynthesis</keyword>
<gene>
    <name evidence="5" type="ORF">BV898_09902</name>
</gene>
<dbReference type="InterPro" id="IPR001288">
    <property type="entry name" value="Translation_initiation_fac_3"/>
</dbReference>
<feature type="compositionally biased region" description="Basic and acidic residues" evidence="4">
    <location>
        <begin position="250"/>
        <end position="276"/>
    </location>
</feature>
<sequence>MRALKFFGVISLGIRPSQSTLKSLQSLPVFLPAAGKCPRELQRAPCLELLRRIHTSQPLLKKKNILSDPLPSKVKPSDVKVLLLLEDGSSLGIVTKVEAQRIASLKELRLVSVAEYPALKQSLNELTSTYPVYKMMSGSDLQDLRTKDHLQKKEEKKLKVAQKILQLSAASNDHDIGIKIRHAEAWLQKGDSVKVAIMGRVDMQSRMEELHKMVLSQLKHVSKPAVAGLSKSERSISFYLASSVGVEGDQSEKPSDKTKEEAHEGPTDRATDPPSS</sequence>
<dbReference type="GO" id="GO:0070124">
    <property type="term" value="P:mitochondrial translational initiation"/>
    <property type="evidence" value="ECO:0007669"/>
    <property type="project" value="TreeGrafter"/>
</dbReference>
<dbReference type="OrthoDB" id="21573at2759"/>
<dbReference type="InterPro" id="IPR036788">
    <property type="entry name" value="T_IF-3_C_sf"/>
</dbReference>
<comment type="caution">
    <text evidence="5">The sequence shown here is derived from an EMBL/GenBank/DDBJ whole genome shotgun (WGS) entry which is preliminary data.</text>
</comment>
<evidence type="ECO:0000256" key="2">
    <source>
        <dbReference type="ARBA" id="ARBA00022540"/>
    </source>
</evidence>
<dbReference type="AlphaFoldDB" id="A0A1W0WL80"/>
<keyword evidence="6" id="KW-1185">Reference proteome</keyword>
<evidence type="ECO:0000256" key="3">
    <source>
        <dbReference type="ARBA" id="ARBA00022917"/>
    </source>
</evidence>
<feature type="region of interest" description="Disordered" evidence="4">
    <location>
        <begin position="245"/>
        <end position="276"/>
    </location>
</feature>
<dbReference type="InterPro" id="IPR036787">
    <property type="entry name" value="T_IF-3_N_sf"/>
</dbReference>
<dbReference type="Proteomes" id="UP000192578">
    <property type="component" value="Unassembled WGS sequence"/>
</dbReference>
<comment type="similarity">
    <text evidence="1">Belongs to the IF-3 family.</text>
</comment>
<evidence type="ECO:0000256" key="1">
    <source>
        <dbReference type="ARBA" id="ARBA00005439"/>
    </source>
</evidence>
<proteinExistence type="inferred from homology"/>
<reference evidence="6" key="1">
    <citation type="submission" date="2017-01" db="EMBL/GenBank/DDBJ databases">
        <title>Comparative genomics of anhydrobiosis in the tardigrade Hypsibius dujardini.</title>
        <authorList>
            <person name="Yoshida Y."/>
            <person name="Koutsovoulos G."/>
            <person name="Laetsch D."/>
            <person name="Stevens L."/>
            <person name="Kumar S."/>
            <person name="Horikawa D."/>
            <person name="Ishino K."/>
            <person name="Komine S."/>
            <person name="Tomita M."/>
            <person name="Blaxter M."/>
            <person name="Arakawa K."/>
        </authorList>
    </citation>
    <scope>NUCLEOTIDE SEQUENCE [LARGE SCALE GENOMIC DNA]</scope>
    <source>
        <strain evidence="6">Z151</strain>
    </source>
</reference>
<dbReference type="EMBL" id="MTYJ01000080">
    <property type="protein sequence ID" value="OQV15981.1"/>
    <property type="molecule type" value="Genomic_DNA"/>
</dbReference>
<dbReference type="GO" id="GO:0032790">
    <property type="term" value="P:ribosome disassembly"/>
    <property type="evidence" value="ECO:0007669"/>
    <property type="project" value="TreeGrafter"/>
</dbReference>
<evidence type="ECO:0000256" key="4">
    <source>
        <dbReference type="SAM" id="MobiDB-lite"/>
    </source>
</evidence>
<dbReference type="Gene3D" id="3.10.20.80">
    <property type="entry name" value="Translation initiation factor 3 (IF-3), N-terminal domain"/>
    <property type="match status" value="1"/>
</dbReference>
<name>A0A1W0WL80_HYPEX</name>
<dbReference type="SUPFAM" id="SSF55200">
    <property type="entry name" value="Translation initiation factor IF3, C-terminal domain"/>
    <property type="match status" value="1"/>
</dbReference>
<evidence type="ECO:0000313" key="6">
    <source>
        <dbReference type="Proteomes" id="UP000192578"/>
    </source>
</evidence>
<evidence type="ECO:0000313" key="5">
    <source>
        <dbReference type="EMBL" id="OQV15981.1"/>
    </source>
</evidence>
<keyword evidence="2" id="KW-0396">Initiation factor</keyword>
<dbReference type="GO" id="GO:0005739">
    <property type="term" value="C:mitochondrion"/>
    <property type="evidence" value="ECO:0007669"/>
    <property type="project" value="TreeGrafter"/>
</dbReference>
<dbReference type="PANTHER" id="PTHR10938:SF0">
    <property type="entry name" value="TRANSLATION INITIATION FACTOR IF-3, MITOCHONDRIAL"/>
    <property type="match status" value="1"/>
</dbReference>
<protein>
    <recommendedName>
        <fullName evidence="7">Translation initiation factor IF-3, mitochondrial</fullName>
    </recommendedName>
</protein>
<dbReference type="GO" id="GO:0003743">
    <property type="term" value="F:translation initiation factor activity"/>
    <property type="evidence" value="ECO:0007669"/>
    <property type="project" value="UniProtKB-KW"/>
</dbReference>
<accession>A0A1W0WL80</accession>
<dbReference type="Gene3D" id="3.30.110.10">
    <property type="entry name" value="Translation initiation factor 3 (IF-3), C-terminal domain"/>
    <property type="match status" value="1"/>
</dbReference>
<dbReference type="GO" id="GO:0043022">
    <property type="term" value="F:ribosome binding"/>
    <property type="evidence" value="ECO:0007669"/>
    <property type="project" value="TreeGrafter"/>
</dbReference>